<evidence type="ECO:0000256" key="2">
    <source>
        <dbReference type="ARBA" id="ARBA00022643"/>
    </source>
</evidence>
<dbReference type="PANTHER" id="PTHR43741">
    <property type="entry name" value="FMN-DEPENDENT NADH-AZOREDUCTASE 1"/>
    <property type="match status" value="1"/>
</dbReference>
<evidence type="ECO:0000313" key="8">
    <source>
        <dbReference type="EMBL" id="OBZ96340.1"/>
    </source>
</evidence>
<comment type="function">
    <text evidence="6">Also exhibits azoreductase activity. Catalyzes the reductive cleavage of the azo bond in aromatic azo compounds to the corresponding amines.</text>
</comment>
<accession>A0A1C7P503</accession>
<protein>
    <recommendedName>
        <fullName evidence="6">FMN dependent NADH:quinone oxidoreductase</fullName>
        <ecNumber evidence="6">1.6.5.-</ecNumber>
    </recommendedName>
    <alternativeName>
        <fullName evidence="6">Azo-dye reductase</fullName>
    </alternativeName>
    <alternativeName>
        <fullName evidence="6">FMN-dependent NADH-azo compound oxidoreductase</fullName>
    </alternativeName>
    <alternativeName>
        <fullName evidence="6">FMN-dependent NADH-azoreductase</fullName>
        <ecNumber evidence="6">1.7.1.17</ecNumber>
    </alternativeName>
</protein>
<dbReference type="Gene3D" id="3.40.50.360">
    <property type="match status" value="1"/>
</dbReference>
<comment type="function">
    <text evidence="6">Quinone reductase that provides resistance to thiol-specific stress caused by electrophilic quinones.</text>
</comment>
<keyword evidence="2 6" id="KW-0288">FMN</keyword>
<keyword evidence="9" id="KW-1185">Reference proteome</keyword>
<dbReference type="SUPFAM" id="SSF52218">
    <property type="entry name" value="Flavoproteins"/>
    <property type="match status" value="1"/>
</dbReference>
<evidence type="ECO:0000313" key="9">
    <source>
        <dbReference type="Proteomes" id="UP000093111"/>
    </source>
</evidence>
<dbReference type="RefSeq" id="WP_068953536.1">
    <property type="nucleotide sequence ID" value="NZ_LGLV01000005.1"/>
</dbReference>
<organism evidence="8 9">
    <name type="scientific">Pararhizobium polonicum</name>
    <dbReference type="NCBI Taxonomy" id="1612624"/>
    <lineage>
        <taxon>Bacteria</taxon>
        <taxon>Pseudomonadati</taxon>
        <taxon>Pseudomonadota</taxon>
        <taxon>Alphaproteobacteria</taxon>
        <taxon>Hyphomicrobiales</taxon>
        <taxon>Rhizobiaceae</taxon>
        <taxon>Rhizobium/Agrobacterium group</taxon>
        <taxon>Pararhizobium</taxon>
    </lineage>
</organism>
<comment type="caution">
    <text evidence="6">Lacks conserved residue(s) required for the propagation of feature annotation.</text>
</comment>
<dbReference type="GO" id="GO:0016652">
    <property type="term" value="F:oxidoreductase activity, acting on NAD(P)H as acceptor"/>
    <property type="evidence" value="ECO:0007669"/>
    <property type="project" value="UniProtKB-UniRule"/>
</dbReference>
<dbReference type="PANTHER" id="PTHR43741:SF4">
    <property type="entry name" value="FMN-DEPENDENT NADH:QUINONE OXIDOREDUCTASE"/>
    <property type="match status" value="1"/>
</dbReference>
<comment type="cofactor">
    <cofactor evidence="6">
        <name>FMN</name>
        <dbReference type="ChEBI" id="CHEBI:58210"/>
    </cofactor>
    <text evidence="6">Binds 1 FMN per subunit.</text>
</comment>
<comment type="caution">
    <text evidence="8">The sequence shown here is derived from an EMBL/GenBank/DDBJ whole genome shotgun (WGS) entry which is preliminary data.</text>
</comment>
<dbReference type="Proteomes" id="UP000093111">
    <property type="component" value="Unassembled WGS sequence"/>
</dbReference>
<comment type="similarity">
    <text evidence="6">Belongs to the azoreductase type 1 family.</text>
</comment>
<dbReference type="Pfam" id="PF02525">
    <property type="entry name" value="Flavodoxin_2"/>
    <property type="match status" value="1"/>
</dbReference>
<sequence>MNILQIDSGILGDHSVSRRLTASIVARIKAERPDDSVTYRDLAAQPLAHLNGSHLMAASANPEGLDAALVSELDAGRASLAEFLAADVIVVGAPMYNFAIPSQLKTWIDRILVAGTTFRYTESGVEGLAKGKKVIVASTRGGHYSGTSPISAMDHQETYLSTVFGFIGITNVEFVRAEGLSISPDSKEAAITVAEKAIADRGHFDIAA</sequence>
<dbReference type="GO" id="GO:0010181">
    <property type="term" value="F:FMN binding"/>
    <property type="evidence" value="ECO:0007669"/>
    <property type="project" value="UniProtKB-UniRule"/>
</dbReference>
<keyword evidence="3 6" id="KW-0560">Oxidoreductase</keyword>
<evidence type="ECO:0000256" key="6">
    <source>
        <dbReference type="HAMAP-Rule" id="MF_01216"/>
    </source>
</evidence>
<evidence type="ECO:0000256" key="5">
    <source>
        <dbReference type="ARBA" id="ARBA00048542"/>
    </source>
</evidence>
<gene>
    <name evidence="6" type="primary">azoR</name>
    <name evidence="8" type="ORF">ADU59_08365</name>
</gene>
<comment type="subunit">
    <text evidence="6">Homodimer.</text>
</comment>
<evidence type="ECO:0000256" key="4">
    <source>
        <dbReference type="ARBA" id="ARBA00023027"/>
    </source>
</evidence>
<name>A0A1C7P503_9HYPH</name>
<dbReference type="AlphaFoldDB" id="A0A1C7P503"/>
<dbReference type="EMBL" id="LGLV01000005">
    <property type="protein sequence ID" value="OBZ96340.1"/>
    <property type="molecule type" value="Genomic_DNA"/>
</dbReference>
<keyword evidence="4 6" id="KW-0520">NAD</keyword>
<feature type="binding site" evidence="6">
    <location>
        <begin position="15"/>
        <end position="17"/>
    </location>
    <ligand>
        <name>FMN</name>
        <dbReference type="ChEBI" id="CHEBI:58210"/>
    </ligand>
</feature>
<dbReference type="OrthoDB" id="9787136at2"/>
<dbReference type="InterPro" id="IPR029039">
    <property type="entry name" value="Flavoprotein-like_sf"/>
</dbReference>
<evidence type="ECO:0000256" key="1">
    <source>
        <dbReference type="ARBA" id="ARBA00022630"/>
    </source>
</evidence>
<dbReference type="InterPro" id="IPR023048">
    <property type="entry name" value="NADH:quinone_OxRdtase_FMN_depd"/>
</dbReference>
<dbReference type="EC" id="1.6.5.-" evidence="6"/>
<dbReference type="HAMAP" id="MF_01216">
    <property type="entry name" value="Azoreductase_type1"/>
    <property type="match status" value="1"/>
</dbReference>
<dbReference type="STRING" id="1612624.ADU59_08365"/>
<dbReference type="InterPro" id="IPR050104">
    <property type="entry name" value="FMN-dep_NADH:Q_OxRdtase_AzoR1"/>
</dbReference>
<evidence type="ECO:0000259" key="7">
    <source>
        <dbReference type="Pfam" id="PF02525"/>
    </source>
</evidence>
<dbReference type="EC" id="1.7.1.17" evidence="6"/>
<dbReference type="GO" id="GO:0009055">
    <property type="term" value="F:electron transfer activity"/>
    <property type="evidence" value="ECO:0007669"/>
    <property type="project" value="UniProtKB-UniRule"/>
</dbReference>
<evidence type="ECO:0000256" key="3">
    <source>
        <dbReference type="ARBA" id="ARBA00023002"/>
    </source>
</evidence>
<feature type="binding site" evidence="6">
    <location>
        <begin position="95"/>
        <end position="98"/>
    </location>
    <ligand>
        <name>FMN</name>
        <dbReference type="ChEBI" id="CHEBI:58210"/>
    </ligand>
</feature>
<dbReference type="GO" id="GO:0016655">
    <property type="term" value="F:oxidoreductase activity, acting on NAD(P)H, quinone or similar compound as acceptor"/>
    <property type="evidence" value="ECO:0007669"/>
    <property type="project" value="InterPro"/>
</dbReference>
<keyword evidence="1 6" id="KW-0285">Flavoprotein</keyword>
<comment type="catalytic activity">
    <reaction evidence="5">
        <text>N,N-dimethyl-1,4-phenylenediamine + anthranilate + 2 NAD(+) = 2-(4-dimethylaminophenyl)diazenylbenzoate + 2 NADH + 2 H(+)</text>
        <dbReference type="Rhea" id="RHEA:55872"/>
        <dbReference type="ChEBI" id="CHEBI:15378"/>
        <dbReference type="ChEBI" id="CHEBI:15783"/>
        <dbReference type="ChEBI" id="CHEBI:16567"/>
        <dbReference type="ChEBI" id="CHEBI:57540"/>
        <dbReference type="ChEBI" id="CHEBI:57945"/>
        <dbReference type="ChEBI" id="CHEBI:71579"/>
        <dbReference type="EC" id="1.7.1.17"/>
    </reaction>
    <physiologicalReaction direction="right-to-left" evidence="5">
        <dbReference type="Rhea" id="RHEA:55874"/>
    </physiologicalReaction>
</comment>
<comment type="catalytic activity">
    <reaction evidence="6">
        <text>2 a quinone + NADH + H(+) = 2 a 1,4-benzosemiquinone + NAD(+)</text>
        <dbReference type="Rhea" id="RHEA:65952"/>
        <dbReference type="ChEBI" id="CHEBI:15378"/>
        <dbReference type="ChEBI" id="CHEBI:57540"/>
        <dbReference type="ChEBI" id="CHEBI:57945"/>
        <dbReference type="ChEBI" id="CHEBI:132124"/>
        <dbReference type="ChEBI" id="CHEBI:134225"/>
    </reaction>
</comment>
<reference evidence="8 9" key="1">
    <citation type="journal article" date="2016" name="Syst. Appl. Microbiol.">
        <title>Pararhizobium polonicum sp. nov. isolated from tumors on stone fruit rootstocks.</title>
        <authorList>
            <person name="Pulawska J."/>
            <person name="Kuzmanovic N."/>
            <person name="Willems A."/>
            <person name="Pothier J.F."/>
        </authorList>
    </citation>
    <scope>NUCLEOTIDE SEQUENCE [LARGE SCALE GENOMIC DNA]</scope>
    <source>
        <strain evidence="8 9">F5.1</strain>
    </source>
</reference>
<proteinExistence type="inferred from homology"/>
<feature type="binding site" evidence="6">
    <location>
        <begin position="139"/>
        <end position="142"/>
    </location>
    <ligand>
        <name>FMN</name>
        <dbReference type="ChEBI" id="CHEBI:58210"/>
    </ligand>
</feature>
<feature type="domain" description="Flavodoxin-like fold" evidence="7">
    <location>
        <begin position="1"/>
        <end position="199"/>
    </location>
</feature>
<dbReference type="InterPro" id="IPR003680">
    <property type="entry name" value="Flavodoxin_fold"/>
</dbReference>
<dbReference type="PATRIC" id="fig|1612624.7.peg.1759"/>